<dbReference type="SMART" id="SM00954">
    <property type="entry name" value="RelA_SpoT"/>
    <property type="match status" value="1"/>
</dbReference>
<dbReference type="InterPro" id="IPR043519">
    <property type="entry name" value="NT_sf"/>
</dbReference>
<keyword evidence="3" id="KW-1185">Reference proteome</keyword>
<comment type="caution">
    <text evidence="2">The sequence shown here is derived from an EMBL/GenBank/DDBJ whole genome shotgun (WGS) entry which is preliminary data.</text>
</comment>
<evidence type="ECO:0000313" key="3">
    <source>
        <dbReference type="Proteomes" id="UP000286482"/>
    </source>
</evidence>
<name>A0A420E7U1_9ALTE</name>
<dbReference type="PANTHER" id="PTHR47837:SF1">
    <property type="entry name" value="GTP PYROPHOSPHOKINASE YJBM"/>
    <property type="match status" value="1"/>
</dbReference>
<dbReference type="GO" id="GO:0016301">
    <property type="term" value="F:kinase activity"/>
    <property type="evidence" value="ECO:0007669"/>
    <property type="project" value="UniProtKB-KW"/>
</dbReference>
<dbReference type="CDD" id="cd05399">
    <property type="entry name" value="NT_Rel-Spo_like"/>
    <property type="match status" value="1"/>
</dbReference>
<evidence type="ECO:0000313" key="2">
    <source>
        <dbReference type="EMBL" id="RKF14489.1"/>
    </source>
</evidence>
<dbReference type="InterPro" id="IPR052366">
    <property type="entry name" value="GTP_Pyrophosphokinase"/>
</dbReference>
<keyword evidence="2" id="KW-0808">Transferase</keyword>
<dbReference type="GO" id="GO:0015969">
    <property type="term" value="P:guanosine tetraphosphate metabolic process"/>
    <property type="evidence" value="ECO:0007669"/>
    <property type="project" value="InterPro"/>
</dbReference>
<dbReference type="SUPFAM" id="SSF81301">
    <property type="entry name" value="Nucleotidyltransferase"/>
    <property type="match status" value="1"/>
</dbReference>
<gene>
    <name evidence="2" type="ORF">DBZ36_17715</name>
</gene>
<keyword evidence="2" id="KW-0418">Kinase</keyword>
<dbReference type="InterPro" id="IPR007685">
    <property type="entry name" value="RelA_SpoT"/>
</dbReference>
<dbReference type="OrthoDB" id="9789634at2"/>
<feature type="domain" description="RelA/SpoT" evidence="1">
    <location>
        <begin position="76"/>
        <end position="203"/>
    </location>
</feature>
<dbReference type="PANTHER" id="PTHR47837">
    <property type="entry name" value="GTP PYROPHOSPHOKINASE YJBM"/>
    <property type="match status" value="1"/>
</dbReference>
<dbReference type="AlphaFoldDB" id="A0A420E7U1"/>
<dbReference type="Gene3D" id="3.30.460.10">
    <property type="entry name" value="Beta Polymerase, domain 2"/>
    <property type="match status" value="1"/>
</dbReference>
<accession>A0A420E7U1</accession>
<sequence length="368" mass="42180">MANKQYQAQKKPLQFSKGAIDRAARSIRHGVDGDERVEAIKSIQNFREFHLYPLMLLKNHLSRTSDKVGKNIIVARRLKQLPTIIDKLERPALNGQMGNTTRITSMQDIAGCRAIVRNLKQLDELRKKLEQSRSVHEIVRIDDYLIPKDSGYGGVHLIYNCFEGSEEQSDWKNAKVEIQLRTDLQHAWATSLEIIDTLEGIKLKTTLDGYPEWRKFFCLSGRLVAHDEGAITLSEQELSDVQFEVNRLRVELDIVTKLANYTVAIRVTNGQKLPKKIKNHQGLFLIQVKKIEGIYKTSISPYKSKDSDRALEALSEADLERNNEITVLVSAENIRSLRKAYPNYFGSTKKFLNFLNRHAKEGFRAMNQ</sequence>
<evidence type="ECO:0000259" key="1">
    <source>
        <dbReference type="SMART" id="SM00954"/>
    </source>
</evidence>
<organism evidence="2 3">
    <name type="scientific">Alginatibacterium sediminis</name>
    <dbReference type="NCBI Taxonomy" id="2164068"/>
    <lineage>
        <taxon>Bacteria</taxon>
        <taxon>Pseudomonadati</taxon>
        <taxon>Pseudomonadota</taxon>
        <taxon>Gammaproteobacteria</taxon>
        <taxon>Alteromonadales</taxon>
        <taxon>Alteromonadaceae</taxon>
        <taxon>Alginatibacterium</taxon>
    </lineage>
</organism>
<dbReference type="Proteomes" id="UP000286482">
    <property type="component" value="Unassembled WGS sequence"/>
</dbReference>
<proteinExistence type="predicted"/>
<reference evidence="2 3" key="1">
    <citation type="submission" date="2018-09" db="EMBL/GenBank/DDBJ databases">
        <authorList>
            <person name="Wang Z."/>
        </authorList>
    </citation>
    <scope>NUCLEOTIDE SEQUENCE [LARGE SCALE GENOMIC DNA]</scope>
    <source>
        <strain evidence="2 3">ALS 81</strain>
    </source>
</reference>
<dbReference type="RefSeq" id="WP_120356300.1">
    <property type="nucleotide sequence ID" value="NZ_RAQO01000009.1"/>
</dbReference>
<dbReference type="Pfam" id="PF04607">
    <property type="entry name" value="RelA_SpoT"/>
    <property type="match status" value="1"/>
</dbReference>
<protein>
    <submittedName>
        <fullName evidence="2">GTP pyrophosphokinase</fullName>
    </submittedName>
</protein>
<dbReference type="EMBL" id="RAQO01000009">
    <property type="protein sequence ID" value="RKF14489.1"/>
    <property type="molecule type" value="Genomic_DNA"/>
</dbReference>